<protein>
    <recommendedName>
        <fullName evidence="3">Lipoprotein</fullName>
    </recommendedName>
</protein>
<gene>
    <name evidence="1" type="ORF">IEG06_14565</name>
</gene>
<dbReference type="EMBL" id="JACXXH010000009">
    <property type="protein sequence ID" value="MBD3864674.1"/>
    <property type="molecule type" value="Genomic_DNA"/>
</dbReference>
<dbReference type="Proteomes" id="UP000627521">
    <property type="component" value="Unassembled WGS sequence"/>
</dbReference>
<evidence type="ECO:0000313" key="2">
    <source>
        <dbReference type="Proteomes" id="UP000627521"/>
    </source>
</evidence>
<name>A0ABR8M0D1_9FLAO</name>
<accession>A0ABR8M0D1</accession>
<reference evidence="1 2" key="1">
    <citation type="submission" date="2020-09" db="EMBL/GenBank/DDBJ databases">
        <title>Bacillus nautilus sp. nov., Chryseoglobus crepusculi sp. nov, and Psychrobacter noctis sp. nov., isolated from deep-sea sponges from the equatorial Atlantic.</title>
        <authorList>
            <person name="Stennett H.L."/>
            <person name="Williams S.E."/>
        </authorList>
    </citation>
    <scope>NUCLEOTIDE SEQUENCE [LARGE SCALE GENOMIC DNA]</scope>
    <source>
        <strain evidence="1 2">28M-24</strain>
    </source>
</reference>
<comment type="caution">
    <text evidence="1">The sequence shown here is derived from an EMBL/GenBank/DDBJ whole genome shotgun (WGS) entry which is preliminary data.</text>
</comment>
<dbReference type="RefSeq" id="WP_191101679.1">
    <property type="nucleotide sequence ID" value="NZ_JACXXH010000009.1"/>
</dbReference>
<proteinExistence type="predicted"/>
<keyword evidence="2" id="KW-1185">Reference proteome</keyword>
<evidence type="ECO:0000313" key="1">
    <source>
        <dbReference type="EMBL" id="MBD3864674.1"/>
    </source>
</evidence>
<dbReference type="PROSITE" id="PS51257">
    <property type="entry name" value="PROKAR_LIPOPROTEIN"/>
    <property type="match status" value="1"/>
</dbReference>
<evidence type="ECO:0008006" key="3">
    <source>
        <dbReference type="Google" id="ProtNLM"/>
    </source>
</evidence>
<sequence>MKHLPILIIVLFLIFSCKKNIEIDENILFIKGGIKSELIIAKIKDNRLKKSNKTFPHLYSTIQKIRLKISGEDMTYTYDNGEKKHFLKDKPFEYKSELNFNSINDHYKWTIEKPIDNKTYEKLPIEFEKEHWYFIRDIRFRGSQCYFEFYINKNGEFEYKDLKYIMLSPI</sequence>
<organism evidence="1 2">
    <name type="scientific">Olleya marilimosa</name>
    <dbReference type="NCBI Taxonomy" id="272164"/>
    <lineage>
        <taxon>Bacteria</taxon>
        <taxon>Pseudomonadati</taxon>
        <taxon>Bacteroidota</taxon>
        <taxon>Flavobacteriia</taxon>
        <taxon>Flavobacteriales</taxon>
        <taxon>Flavobacteriaceae</taxon>
    </lineage>
</organism>